<dbReference type="PROSITE" id="PS51186">
    <property type="entry name" value="GNAT"/>
    <property type="match status" value="1"/>
</dbReference>
<organism evidence="2 3">
    <name type="scientific">Flagellimonas meridianipacifica</name>
    <dbReference type="NCBI Taxonomy" id="1080225"/>
    <lineage>
        <taxon>Bacteria</taxon>
        <taxon>Pseudomonadati</taxon>
        <taxon>Bacteroidota</taxon>
        <taxon>Flavobacteriia</taxon>
        <taxon>Flavobacteriales</taxon>
        <taxon>Flavobacteriaceae</taxon>
        <taxon>Flagellimonas</taxon>
    </lineage>
</organism>
<sequence>MEIKVAKIEDLGQILDLQKACYLEEAELYDDFEIPPLTQTLHSIKTDFEKEKFLKIESDGKIIGSVRGFLEKETCKIGRLIVDENFRNKGLGRLLMKEIESKFDSAERFELFTGHKSGRNLSLYNKLGYSEFQKKRINEKLELIFLEKRNYKTANNNV</sequence>
<dbReference type="RefSeq" id="WP_106144124.1">
    <property type="nucleotide sequence ID" value="NZ_PVYX01000001.1"/>
</dbReference>
<dbReference type="OrthoDB" id="9813917at2"/>
<dbReference type="CDD" id="cd04301">
    <property type="entry name" value="NAT_SF"/>
    <property type="match status" value="1"/>
</dbReference>
<gene>
    <name evidence="2" type="ORF">CLV81_1220</name>
</gene>
<reference evidence="2 3" key="1">
    <citation type="submission" date="2018-03" db="EMBL/GenBank/DDBJ databases">
        <title>Genomic Encyclopedia of Archaeal and Bacterial Type Strains, Phase II (KMG-II): from individual species to whole genera.</title>
        <authorList>
            <person name="Goeker M."/>
        </authorList>
    </citation>
    <scope>NUCLEOTIDE SEQUENCE [LARGE SCALE GENOMIC DNA]</scope>
    <source>
        <strain evidence="2 3">DSM 25027</strain>
    </source>
</reference>
<feature type="domain" description="N-acetyltransferase" evidence="1">
    <location>
        <begin position="1"/>
        <end position="147"/>
    </location>
</feature>
<keyword evidence="2" id="KW-0808">Transferase</keyword>
<evidence type="ECO:0000313" key="3">
    <source>
        <dbReference type="Proteomes" id="UP000237640"/>
    </source>
</evidence>
<name>A0A2T0MI14_9FLAO</name>
<dbReference type="Gene3D" id="3.40.630.30">
    <property type="match status" value="1"/>
</dbReference>
<dbReference type="Proteomes" id="UP000237640">
    <property type="component" value="Unassembled WGS sequence"/>
</dbReference>
<evidence type="ECO:0000313" key="2">
    <source>
        <dbReference type="EMBL" id="PRX57217.1"/>
    </source>
</evidence>
<dbReference type="AlphaFoldDB" id="A0A2T0MI14"/>
<dbReference type="GO" id="GO:0016747">
    <property type="term" value="F:acyltransferase activity, transferring groups other than amino-acyl groups"/>
    <property type="evidence" value="ECO:0007669"/>
    <property type="project" value="InterPro"/>
</dbReference>
<dbReference type="InterPro" id="IPR000182">
    <property type="entry name" value="GNAT_dom"/>
</dbReference>
<protein>
    <submittedName>
        <fullName evidence="2">N-acetylglutamate synthase-like GNAT family acetyltransferase</fullName>
    </submittedName>
</protein>
<comment type="caution">
    <text evidence="2">The sequence shown here is derived from an EMBL/GenBank/DDBJ whole genome shotgun (WGS) entry which is preliminary data.</text>
</comment>
<dbReference type="Pfam" id="PF00583">
    <property type="entry name" value="Acetyltransf_1"/>
    <property type="match status" value="1"/>
</dbReference>
<dbReference type="InterPro" id="IPR016181">
    <property type="entry name" value="Acyl_CoA_acyltransferase"/>
</dbReference>
<dbReference type="SUPFAM" id="SSF55729">
    <property type="entry name" value="Acyl-CoA N-acyltransferases (Nat)"/>
    <property type="match status" value="1"/>
</dbReference>
<accession>A0A2T0MI14</accession>
<keyword evidence="3" id="KW-1185">Reference proteome</keyword>
<dbReference type="EMBL" id="PVYX01000001">
    <property type="protein sequence ID" value="PRX57217.1"/>
    <property type="molecule type" value="Genomic_DNA"/>
</dbReference>
<proteinExistence type="predicted"/>
<evidence type="ECO:0000259" key="1">
    <source>
        <dbReference type="PROSITE" id="PS51186"/>
    </source>
</evidence>